<dbReference type="SUPFAM" id="SSF55816">
    <property type="entry name" value="5'-nucleotidase (syn. UDP-sugar hydrolase), C-terminal domain"/>
    <property type="match status" value="1"/>
</dbReference>
<dbReference type="Gene3D" id="3.60.21.10">
    <property type="match status" value="1"/>
</dbReference>
<dbReference type="InterPro" id="IPR036907">
    <property type="entry name" value="5'-Nucleotdase_C_sf"/>
</dbReference>
<dbReference type="PANTHER" id="PTHR11575">
    <property type="entry name" value="5'-NUCLEOTIDASE-RELATED"/>
    <property type="match status" value="1"/>
</dbReference>
<dbReference type="PRINTS" id="PR01607">
    <property type="entry name" value="APYRASEFAMLY"/>
</dbReference>
<comment type="similarity">
    <text evidence="1 5">Belongs to the 5'-nucleotidase family.</text>
</comment>
<dbReference type="Proteomes" id="UP001596233">
    <property type="component" value="Unassembled WGS sequence"/>
</dbReference>
<dbReference type="InterPro" id="IPR041827">
    <property type="entry name" value="CpdB_N"/>
</dbReference>
<keyword evidence="4 5" id="KW-0547">Nucleotide-binding</keyword>
<evidence type="ECO:0000256" key="2">
    <source>
        <dbReference type="ARBA" id="ARBA00022723"/>
    </source>
</evidence>
<dbReference type="Gene3D" id="3.90.780.10">
    <property type="entry name" value="5'-Nucleotidase, C-terminal domain"/>
    <property type="match status" value="1"/>
</dbReference>
<dbReference type="InterPro" id="IPR029052">
    <property type="entry name" value="Metallo-depent_PP-like"/>
</dbReference>
<feature type="domain" description="5'-Nucleotidase C-terminal" evidence="7">
    <location>
        <begin position="329"/>
        <end position="488"/>
    </location>
</feature>
<sequence>MQNDTCEIVILETSDLHGFMLTRSYADHREVSYGLARIANLIREIRQTQPNTLLIDNGDCLQGTPLTYYHAKISSQLENPVIACMNELNYDAAVPGNHEFNYGLSYLQQAAKASSFPWLSANIIDYATEEPLFDKPYIVRILDNGVRIGILGLTTSHIPNWEQPDHIAGLRFDNPIQAAKRWVKHMKQVEQVDIVIVAYHGGFERDIETGKPTEALTGENVGYALCEQVQGIDVLLTGHQHRAICGAKINGVCIVQPASEGRYLGKVTLQLEKNEAGWLLTERQSELIEAAHFDPDERFEQLVAPVEALTQAWLDQPIGFVEGDMRITTPEQVRLREHPFIEFINRLQMDISGASISCTALFDNESQGFDTQITMRDIVSNYKYPNTLKVLRISGADIRSALEKSAQYFDINETGNIIVHDAYLQPKPQHYNYDMWEGISYTLDISKPIGQRVITLKQNDQPLVKEQLYEVVMNNYRASGGGEFDMFQGKPVVKDIAIDMVELIADYIRERRHIRASVNHNWHIVNSNQTGII</sequence>
<comment type="caution">
    <text evidence="8">The sequence shown here is derived from an EMBL/GenBank/DDBJ whole genome shotgun (WGS) entry which is preliminary data.</text>
</comment>
<evidence type="ECO:0000259" key="7">
    <source>
        <dbReference type="Pfam" id="PF02872"/>
    </source>
</evidence>
<feature type="domain" description="Calcineurin-like phosphoesterase" evidence="6">
    <location>
        <begin position="10"/>
        <end position="242"/>
    </location>
</feature>
<dbReference type="EMBL" id="JBHSTE010000001">
    <property type="protein sequence ID" value="MFC6331701.1"/>
    <property type="molecule type" value="Genomic_DNA"/>
</dbReference>
<evidence type="ECO:0000313" key="8">
    <source>
        <dbReference type="EMBL" id="MFC6331701.1"/>
    </source>
</evidence>
<dbReference type="InterPro" id="IPR008334">
    <property type="entry name" value="5'-Nucleotdase_C"/>
</dbReference>
<keyword evidence="2" id="KW-0479">Metal-binding</keyword>
<reference evidence="9" key="1">
    <citation type="journal article" date="2019" name="Int. J. Syst. Evol. Microbiol.">
        <title>The Global Catalogue of Microorganisms (GCM) 10K type strain sequencing project: providing services to taxonomists for standard genome sequencing and annotation.</title>
        <authorList>
            <consortium name="The Broad Institute Genomics Platform"/>
            <consortium name="The Broad Institute Genome Sequencing Center for Infectious Disease"/>
            <person name="Wu L."/>
            <person name="Ma J."/>
        </authorList>
    </citation>
    <scope>NUCLEOTIDE SEQUENCE [LARGE SCALE GENOMIC DNA]</scope>
    <source>
        <strain evidence="9">PCU 280</strain>
    </source>
</reference>
<proteinExistence type="inferred from homology"/>
<dbReference type="RefSeq" id="WP_379231213.1">
    <property type="nucleotide sequence ID" value="NZ_JBHSTE010000001.1"/>
</dbReference>
<dbReference type="Pfam" id="PF00149">
    <property type="entry name" value="Metallophos"/>
    <property type="match status" value="1"/>
</dbReference>
<dbReference type="CDD" id="cd07410">
    <property type="entry name" value="MPP_CpdB_N"/>
    <property type="match status" value="1"/>
</dbReference>
<dbReference type="InterPro" id="IPR006179">
    <property type="entry name" value="5_nucleotidase/apyrase"/>
</dbReference>
<keyword evidence="9" id="KW-1185">Reference proteome</keyword>
<evidence type="ECO:0000256" key="5">
    <source>
        <dbReference type="RuleBase" id="RU362119"/>
    </source>
</evidence>
<dbReference type="InterPro" id="IPR004843">
    <property type="entry name" value="Calcineurin-like_PHP"/>
</dbReference>
<organism evidence="8 9">
    <name type="scientific">Paenibacillus septentrionalis</name>
    <dbReference type="NCBI Taxonomy" id="429342"/>
    <lineage>
        <taxon>Bacteria</taxon>
        <taxon>Bacillati</taxon>
        <taxon>Bacillota</taxon>
        <taxon>Bacilli</taxon>
        <taxon>Bacillales</taxon>
        <taxon>Paenibacillaceae</taxon>
        <taxon>Paenibacillus</taxon>
    </lineage>
</organism>
<evidence type="ECO:0000256" key="4">
    <source>
        <dbReference type="ARBA" id="ARBA00022741"/>
    </source>
</evidence>
<dbReference type="PANTHER" id="PTHR11575:SF6">
    <property type="entry name" value="2',3'-CYCLIC-NUCLEOTIDE 2'-PHOSPHODIESTERASE_3'-NUCLEOTIDASE"/>
    <property type="match status" value="1"/>
</dbReference>
<evidence type="ECO:0000313" key="9">
    <source>
        <dbReference type="Proteomes" id="UP001596233"/>
    </source>
</evidence>
<name>A0ABW1UZS4_9BACL</name>
<keyword evidence="3" id="KW-0732">Signal</keyword>
<keyword evidence="5" id="KW-0378">Hydrolase</keyword>
<evidence type="ECO:0000256" key="3">
    <source>
        <dbReference type="ARBA" id="ARBA00022729"/>
    </source>
</evidence>
<dbReference type="Pfam" id="PF02872">
    <property type="entry name" value="5_nucleotid_C"/>
    <property type="match status" value="1"/>
</dbReference>
<protein>
    <submittedName>
        <fullName evidence="8">Bifunctional metallophosphatase/5'-nucleotidase</fullName>
    </submittedName>
</protein>
<evidence type="ECO:0000259" key="6">
    <source>
        <dbReference type="Pfam" id="PF00149"/>
    </source>
</evidence>
<gene>
    <name evidence="8" type="ORF">ACFP56_03630</name>
</gene>
<evidence type="ECO:0000256" key="1">
    <source>
        <dbReference type="ARBA" id="ARBA00006654"/>
    </source>
</evidence>
<dbReference type="SUPFAM" id="SSF56300">
    <property type="entry name" value="Metallo-dependent phosphatases"/>
    <property type="match status" value="1"/>
</dbReference>
<accession>A0ABW1UZS4</accession>